<comment type="caution">
    <text evidence="2">The sequence shown here is derived from an EMBL/GenBank/DDBJ whole genome shotgun (WGS) entry which is preliminary data.</text>
</comment>
<organism evidence="2 3">
    <name type="scientific">Rhamnella rubrinervis</name>
    <dbReference type="NCBI Taxonomy" id="2594499"/>
    <lineage>
        <taxon>Eukaryota</taxon>
        <taxon>Viridiplantae</taxon>
        <taxon>Streptophyta</taxon>
        <taxon>Embryophyta</taxon>
        <taxon>Tracheophyta</taxon>
        <taxon>Spermatophyta</taxon>
        <taxon>Magnoliopsida</taxon>
        <taxon>eudicotyledons</taxon>
        <taxon>Gunneridae</taxon>
        <taxon>Pentapetalae</taxon>
        <taxon>rosids</taxon>
        <taxon>fabids</taxon>
        <taxon>Rosales</taxon>
        <taxon>Rhamnaceae</taxon>
        <taxon>rhamnoid group</taxon>
        <taxon>Rhamneae</taxon>
        <taxon>Rhamnella</taxon>
    </lineage>
</organism>
<proteinExistence type="predicted"/>
<protein>
    <recommendedName>
        <fullName evidence="1">DUF1985 domain-containing protein</fullName>
    </recommendedName>
</protein>
<evidence type="ECO:0000259" key="1">
    <source>
        <dbReference type="Pfam" id="PF09331"/>
    </source>
</evidence>
<keyword evidence="3" id="KW-1185">Reference proteome</keyword>
<dbReference type="EMBL" id="VOIH02000009">
    <property type="protein sequence ID" value="KAF3438472.1"/>
    <property type="molecule type" value="Genomic_DNA"/>
</dbReference>
<sequence length="546" mass="62349">MRVRLVGVRGMGVQAAVRRRPRGSVGIRGVGVDQGGRGCWGFAAPGGRGSRWVGGAGLVGFRGGGEAESLCQNVMEFNFNGKGAIFTEKEFGVITRLNMDASFDALPPSTSNWIRNKYFGASNKVENADLLTVFNSLRSKDLEEEDDMVKLYLLYFLKCGILGKESQSTIKLDYFSMVEDLEYFNQYPWGLDSYNAIMVSLHKVLSLRNGELNPSSTYSLCGFPLAFQVWGYETIPLLRQLYARKMDDAFPRICNWESSNAYTLGDVRKSIFDNNKELHVIGKLRLINVEEEYIYSLNNEIPIPPIKKKKRAKEKVDQVQKQYTYYGQEATPVIDDGHKSFIDDGHTSSTHNFEELKEHIHSMDMKIDRFLHDFTNLYNDFNEFKAESIHEFKSLNETIRNMFDFVRKGHYHSDHEGNVLDATNLQVDADDENPHHQFSVNESDSEVQFVTPSKVPYCDPRLKKHSDKMKSPFIVTTGTQEELKNTLPPPDKFDPKRTIPTEITSKIFNYMTEGEDVYIDYGICEIKKEFFQTLITEAGWLADEVK</sequence>
<dbReference type="Proteomes" id="UP000796880">
    <property type="component" value="Unassembled WGS sequence"/>
</dbReference>
<dbReference type="AlphaFoldDB" id="A0A8K0E820"/>
<reference evidence="2" key="1">
    <citation type="submission" date="2020-03" db="EMBL/GenBank/DDBJ databases">
        <title>A high-quality chromosome-level genome assembly of a woody plant with both climbing and erect habits, Rhamnella rubrinervis.</title>
        <authorList>
            <person name="Lu Z."/>
            <person name="Yang Y."/>
            <person name="Zhu X."/>
            <person name="Sun Y."/>
        </authorList>
    </citation>
    <scope>NUCLEOTIDE SEQUENCE</scope>
    <source>
        <strain evidence="2">BYM</strain>
        <tissue evidence="2">Leaf</tissue>
    </source>
</reference>
<dbReference type="OrthoDB" id="1194650at2759"/>
<evidence type="ECO:0000313" key="3">
    <source>
        <dbReference type="Proteomes" id="UP000796880"/>
    </source>
</evidence>
<name>A0A8K0E820_9ROSA</name>
<dbReference type="PANTHER" id="PTHR48449">
    <property type="entry name" value="DUF1985 DOMAIN-CONTAINING PROTEIN"/>
    <property type="match status" value="1"/>
</dbReference>
<accession>A0A8K0E820</accession>
<evidence type="ECO:0000313" key="2">
    <source>
        <dbReference type="EMBL" id="KAF3438472.1"/>
    </source>
</evidence>
<gene>
    <name evidence="2" type="ORF">FNV43_RR21234</name>
</gene>
<feature type="domain" description="DUF1985" evidence="1">
    <location>
        <begin position="75"/>
        <end position="198"/>
    </location>
</feature>
<dbReference type="InterPro" id="IPR015410">
    <property type="entry name" value="DUF1985"/>
</dbReference>
<dbReference type="Pfam" id="PF09331">
    <property type="entry name" value="DUF1985"/>
    <property type="match status" value="1"/>
</dbReference>
<dbReference type="PANTHER" id="PTHR48449:SF1">
    <property type="entry name" value="DUF1985 DOMAIN-CONTAINING PROTEIN"/>
    <property type="match status" value="1"/>
</dbReference>